<dbReference type="EMBL" id="PSQE01000001">
    <property type="protein sequence ID" value="RHN78614.1"/>
    <property type="molecule type" value="Genomic_DNA"/>
</dbReference>
<keyword evidence="1" id="KW-1133">Transmembrane helix</keyword>
<evidence type="ECO:0000256" key="1">
    <source>
        <dbReference type="SAM" id="Phobius"/>
    </source>
</evidence>
<name>A0A396JN42_MEDTR</name>
<keyword evidence="1" id="KW-0472">Membrane</keyword>
<gene>
    <name evidence="2" type="ORF">MtrunA17_Chr1g0167851</name>
</gene>
<accession>A0A396JN42</accession>
<evidence type="ECO:0008006" key="3">
    <source>
        <dbReference type="Google" id="ProtNLM"/>
    </source>
</evidence>
<dbReference type="Proteomes" id="UP000265566">
    <property type="component" value="Chromosome 1"/>
</dbReference>
<reference evidence="2" key="1">
    <citation type="journal article" date="2018" name="Nat. Plants">
        <title>Whole-genome landscape of Medicago truncatula symbiotic genes.</title>
        <authorList>
            <person name="Pecrix Y."/>
            <person name="Gamas P."/>
            <person name="Carrere S."/>
        </authorList>
    </citation>
    <scope>NUCLEOTIDE SEQUENCE</scope>
    <source>
        <tissue evidence="2">Leaves</tissue>
    </source>
</reference>
<dbReference type="Gramene" id="rna2240">
    <property type="protein sequence ID" value="RHN78614.1"/>
    <property type="gene ID" value="gene2240"/>
</dbReference>
<protein>
    <recommendedName>
        <fullName evidence="3">Transmembrane protein</fullName>
    </recommendedName>
</protein>
<sequence>MFEPVQPKYIKAVAGFSSIFYIPFSLSLSFSHLISQTLSSLSYLLHLLRLERWWPEVAPTQWPASHRGGAPELKKLSSLFSFFFCAFSRLPPLYTVCVCVCPVC</sequence>
<dbReference type="AlphaFoldDB" id="A0A396JN42"/>
<proteinExistence type="predicted"/>
<comment type="caution">
    <text evidence="2">The sequence shown here is derived from an EMBL/GenBank/DDBJ whole genome shotgun (WGS) entry which is preliminary data.</text>
</comment>
<feature type="transmembrane region" description="Helical" evidence="1">
    <location>
        <begin position="20"/>
        <end position="45"/>
    </location>
</feature>
<organism evidence="2">
    <name type="scientific">Medicago truncatula</name>
    <name type="common">Barrel medic</name>
    <name type="synonym">Medicago tribuloides</name>
    <dbReference type="NCBI Taxonomy" id="3880"/>
    <lineage>
        <taxon>Eukaryota</taxon>
        <taxon>Viridiplantae</taxon>
        <taxon>Streptophyta</taxon>
        <taxon>Embryophyta</taxon>
        <taxon>Tracheophyta</taxon>
        <taxon>Spermatophyta</taxon>
        <taxon>Magnoliopsida</taxon>
        <taxon>eudicotyledons</taxon>
        <taxon>Gunneridae</taxon>
        <taxon>Pentapetalae</taxon>
        <taxon>rosids</taxon>
        <taxon>fabids</taxon>
        <taxon>Fabales</taxon>
        <taxon>Fabaceae</taxon>
        <taxon>Papilionoideae</taxon>
        <taxon>50 kb inversion clade</taxon>
        <taxon>NPAAA clade</taxon>
        <taxon>Hologalegina</taxon>
        <taxon>IRL clade</taxon>
        <taxon>Trifolieae</taxon>
        <taxon>Medicago</taxon>
    </lineage>
</organism>
<keyword evidence="1" id="KW-0812">Transmembrane</keyword>
<evidence type="ECO:0000313" key="2">
    <source>
        <dbReference type="EMBL" id="RHN78614.1"/>
    </source>
</evidence>